<name>A0ABX7X806_9GAMM</name>
<dbReference type="Proteomes" id="UP000672027">
    <property type="component" value="Chromosome"/>
</dbReference>
<evidence type="ECO:0000259" key="2">
    <source>
        <dbReference type="Pfam" id="PF13476"/>
    </source>
</evidence>
<dbReference type="RefSeq" id="WP_210228744.1">
    <property type="nucleotide sequence ID" value="NZ_CP072800.1"/>
</dbReference>
<accession>A0ABX7X806</accession>
<keyword evidence="4" id="KW-1185">Reference proteome</keyword>
<dbReference type="Pfam" id="PF13558">
    <property type="entry name" value="SbcC_Walker_B"/>
    <property type="match status" value="1"/>
</dbReference>
<keyword evidence="1" id="KW-0175">Coiled coil</keyword>
<evidence type="ECO:0000256" key="1">
    <source>
        <dbReference type="SAM" id="Coils"/>
    </source>
</evidence>
<feature type="coiled-coil region" evidence="1">
    <location>
        <begin position="816"/>
        <end position="843"/>
    </location>
</feature>
<evidence type="ECO:0000313" key="4">
    <source>
        <dbReference type="Proteomes" id="UP000672027"/>
    </source>
</evidence>
<sequence>MRILQIRFKNLNSLAGEWIIDLTQPAFTSDGIFAITGPTGAGKSTILDAICLALYGCTPRLGKITKGGNEIMSRHTGECHAEVTFETQTGLFRSHWSQHRARKKAGGELQNPKHEIVDAQANKPIATALREVADQIERITGLDFERFTRSILLAQGSFAVFLNADPDKRAPILEQITGTGIYSQISIKVHERRSTERKKLETLQAGLKGLRALNAVEEQQYRLELQQKHLVTQQLEQQINQHEQFIAWLENIAVLEQEFALLGTRRETLRDRHEAFQPEQLRLDNAHKALELAGNYTRLSTMREQQTADQQKYTHLLESIPQQESAYRLAEQVLAAATGNLQTTKQQQNTLRPIFTQVRALDARIKDRASTIQQAEQLLKAQQDKLDTLKTQQLTAQGELADKEKAAAETRQFLAEHRTDQNLVEHFAGIQQQFILLRGLNQQLSGKLAEQASATILQQQTLAARTAKTAALETHAQQIGNTRHTLAQQEEEFRQLLQDKDTGVWRQTLADLKDKKGLLERLSRSIQSVGETRHKQATLHTEREQHQLKCTALNHQSELQQAKHTALEDKVQRLEERQTLLKTIQSLTEHRHQLKDGEACPLCGSPDHPYATGNIPPLDETANALKSAKTDLKAFAKQLIDLNAQQVTVQKDLENNAAQQRECTQKMATEIPLIQQEFSALAIETTEDDWKPLLQTLQQENATRLAETTMLVQTAEQHEKAIGALKVSLQHQQETLHQLDREMQQAVHASDSAAETCQRIQQEAVELDTHLKAELAVVSSTIIPYGIPAFSVDELEQVEHKLSYRRQQWIERNEYHNQLEKSLTTLQQQLQHLGEQHRQQQTEVTRQQDALQTLKQVQAEGLEERLSLFGNKQADEEESRLLKAVEEAESQLEVQRQTSNAANRELHRLQTEKHALETTMDGRSKLLQTQEDAFLTLLLKIGFSDEVDYLAACLPETERQQLAQQAQKLATEWAELETKAKDKTVQLANERGKQLTGQSPEQLMQARDVFKAELSGIQQNIGGIQHKLAENERLKHEQDAQLRTIAVQQRECNRWDNLHELIGSADGKKYRNFAQGLTFDVMITHANQQLQKMSDRYLLTRNRQQPLELNVIDTYQAGEVRSTRNLSGGESFIVSLALALGLSHMASQNVRVDSLFLDEGFGTLDEDALDTALETLAGLQQDGKLIGVISHVQAMKERINTQIQIRLQTGGRSIITGPGCRKA</sequence>
<gene>
    <name evidence="3" type="ORF">J8380_04585</name>
</gene>
<feature type="domain" description="Rad50/SbcC-type AAA" evidence="2">
    <location>
        <begin position="6"/>
        <end position="213"/>
    </location>
</feature>
<dbReference type="PANTHER" id="PTHR32114:SF2">
    <property type="entry name" value="ABC TRANSPORTER ABCH.3"/>
    <property type="match status" value="1"/>
</dbReference>
<feature type="coiled-coil region" evidence="1">
    <location>
        <begin position="618"/>
        <end position="645"/>
    </location>
</feature>
<feature type="coiled-coil region" evidence="1">
    <location>
        <begin position="871"/>
        <end position="919"/>
    </location>
</feature>
<evidence type="ECO:0000313" key="3">
    <source>
        <dbReference type="EMBL" id="QTR50849.1"/>
    </source>
</evidence>
<protein>
    <submittedName>
        <fullName evidence="3">AAA family ATPase</fullName>
    </submittedName>
</protein>
<dbReference type="PANTHER" id="PTHR32114">
    <property type="entry name" value="ABC TRANSPORTER ABCH.3"/>
    <property type="match status" value="1"/>
</dbReference>
<dbReference type="InterPro" id="IPR027417">
    <property type="entry name" value="P-loop_NTPase"/>
</dbReference>
<dbReference type="EMBL" id="CP072800">
    <property type="protein sequence ID" value="QTR50849.1"/>
    <property type="molecule type" value="Genomic_DNA"/>
</dbReference>
<dbReference type="Gene3D" id="3.40.50.300">
    <property type="entry name" value="P-loop containing nucleotide triphosphate hydrolases"/>
    <property type="match status" value="2"/>
</dbReference>
<reference evidence="3 4" key="1">
    <citation type="submission" date="2021-04" db="EMBL/GenBank/DDBJ databases">
        <title>Genomics, taxonomy and metabolism of representatives of sulfur bacteria of the genus Thiothrix: Thiothrix fructosivorans QT, Thiothrix unzii A1T and three new species, Thiothrix subterranea sp. nov., Thiothrix litoralis sp. nov. and 'Candidatus Thiothrix anitrata' sp. nov.</title>
        <authorList>
            <person name="Ravin N.V."/>
            <person name="Smolyakov D."/>
            <person name="Rudenko T.S."/>
            <person name="Mardanov A.V."/>
            <person name="Beletsky A.V."/>
            <person name="Markov N.D."/>
            <person name="Fomenkov A.I."/>
            <person name="Roberts R.J."/>
            <person name="Karnachuk O.V."/>
            <person name="Novikov A."/>
            <person name="Grabovich M.Y."/>
        </authorList>
    </citation>
    <scope>NUCLEOTIDE SEQUENCE [LARGE SCALE GENOMIC DNA]</scope>
    <source>
        <strain evidence="3 4">A52</strain>
    </source>
</reference>
<dbReference type="SUPFAM" id="SSF52540">
    <property type="entry name" value="P-loop containing nucleoside triphosphate hydrolases"/>
    <property type="match status" value="2"/>
</dbReference>
<dbReference type="InterPro" id="IPR038729">
    <property type="entry name" value="Rad50/SbcC_AAA"/>
</dbReference>
<organism evidence="3 4">
    <name type="scientific">Candidatus Thiothrix anitrata</name>
    <dbReference type="NCBI Taxonomy" id="2823902"/>
    <lineage>
        <taxon>Bacteria</taxon>
        <taxon>Pseudomonadati</taxon>
        <taxon>Pseudomonadota</taxon>
        <taxon>Gammaproteobacteria</taxon>
        <taxon>Thiotrichales</taxon>
        <taxon>Thiotrichaceae</taxon>
        <taxon>Thiothrix</taxon>
    </lineage>
</organism>
<proteinExistence type="predicted"/>
<dbReference type="Pfam" id="PF13476">
    <property type="entry name" value="AAA_23"/>
    <property type="match status" value="1"/>
</dbReference>